<dbReference type="PROSITE" id="PS00478">
    <property type="entry name" value="LIM_DOMAIN_1"/>
    <property type="match status" value="1"/>
</dbReference>
<keyword evidence="1 4" id="KW-0479">Metal-binding</keyword>
<feature type="compositionally biased region" description="Basic and acidic residues" evidence="5">
    <location>
        <begin position="186"/>
        <end position="199"/>
    </location>
</feature>
<evidence type="ECO:0000256" key="5">
    <source>
        <dbReference type="SAM" id="MobiDB-lite"/>
    </source>
</evidence>
<dbReference type="PANTHER" id="PTHR24211:SF20">
    <property type="entry name" value="PROTEIN ESPINAS-RELATED"/>
    <property type="match status" value="1"/>
</dbReference>
<evidence type="ECO:0000313" key="7">
    <source>
        <dbReference type="EMBL" id="KAJ8974469.1"/>
    </source>
</evidence>
<organism evidence="7 8">
    <name type="scientific">Molorchus minor</name>
    <dbReference type="NCBI Taxonomy" id="1323400"/>
    <lineage>
        <taxon>Eukaryota</taxon>
        <taxon>Metazoa</taxon>
        <taxon>Ecdysozoa</taxon>
        <taxon>Arthropoda</taxon>
        <taxon>Hexapoda</taxon>
        <taxon>Insecta</taxon>
        <taxon>Pterygota</taxon>
        <taxon>Neoptera</taxon>
        <taxon>Endopterygota</taxon>
        <taxon>Coleoptera</taxon>
        <taxon>Polyphaga</taxon>
        <taxon>Cucujiformia</taxon>
        <taxon>Chrysomeloidea</taxon>
        <taxon>Cerambycidae</taxon>
        <taxon>Lamiinae</taxon>
        <taxon>Monochamini</taxon>
        <taxon>Molorchus</taxon>
    </lineage>
</organism>
<dbReference type="PANTHER" id="PTHR24211">
    <property type="entry name" value="LIM DOMAIN-CONTAINING PROTEIN"/>
    <property type="match status" value="1"/>
</dbReference>
<dbReference type="Proteomes" id="UP001162164">
    <property type="component" value="Unassembled WGS sequence"/>
</dbReference>
<dbReference type="Gene3D" id="2.10.110.10">
    <property type="entry name" value="Cysteine Rich Protein"/>
    <property type="match status" value="2"/>
</dbReference>
<dbReference type="CDD" id="cd09415">
    <property type="entry name" value="LIM1_Prickle"/>
    <property type="match status" value="1"/>
</dbReference>
<dbReference type="InterPro" id="IPR047120">
    <property type="entry name" value="Pk/Esn/Tes"/>
</dbReference>
<protein>
    <recommendedName>
        <fullName evidence="6">LIM zinc-binding domain-containing protein</fullName>
    </recommendedName>
</protein>
<name>A0ABQ9J9Z0_9CUCU</name>
<sequence length="199" mass="22511">MNCTAGAHALAGICEETMSTGDICVFASRAGPNTCWHPACFTCYVCRELLVDLIYFFKEGRLYCGRHHAETIKPRCSACDEVQIILADECTEAEGRAWHMKHFACSECERQLGLPPASPSCRGLDRVILERNLERLLTERCGQGHSPDLEKLLLARDRSREPLHLADLSLDDWPTKAPLDYNQQEMDLKQDNSVDEKRQ</sequence>
<dbReference type="EMBL" id="JAPWTJ010000989">
    <property type="protein sequence ID" value="KAJ8974469.1"/>
    <property type="molecule type" value="Genomic_DNA"/>
</dbReference>
<evidence type="ECO:0000256" key="2">
    <source>
        <dbReference type="ARBA" id="ARBA00022833"/>
    </source>
</evidence>
<dbReference type="SUPFAM" id="SSF57716">
    <property type="entry name" value="Glucocorticoid receptor-like (DNA-binding domain)"/>
    <property type="match status" value="1"/>
</dbReference>
<evidence type="ECO:0000256" key="1">
    <source>
        <dbReference type="ARBA" id="ARBA00022723"/>
    </source>
</evidence>
<evidence type="ECO:0000259" key="6">
    <source>
        <dbReference type="PROSITE" id="PS50023"/>
    </source>
</evidence>
<dbReference type="Pfam" id="PF00412">
    <property type="entry name" value="LIM"/>
    <property type="match status" value="2"/>
</dbReference>
<gene>
    <name evidence="7" type="ORF">NQ317_005991</name>
</gene>
<proteinExistence type="predicted"/>
<evidence type="ECO:0000256" key="3">
    <source>
        <dbReference type="ARBA" id="ARBA00023038"/>
    </source>
</evidence>
<dbReference type="PROSITE" id="PS50023">
    <property type="entry name" value="LIM_DOMAIN_2"/>
    <property type="match status" value="1"/>
</dbReference>
<dbReference type="InterPro" id="IPR001781">
    <property type="entry name" value="Znf_LIM"/>
</dbReference>
<evidence type="ECO:0000256" key="4">
    <source>
        <dbReference type="PROSITE-ProRule" id="PRU00125"/>
    </source>
</evidence>
<accession>A0ABQ9J9Z0</accession>
<evidence type="ECO:0000313" key="8">
    <source>
        <dbReference type="Proteomes" id="UP001162164"/>
    </source>
</evidence>
<keyword evidence="3 4" id="KW-0440">LIM domain</keyword>
<reference evidence="7" key="1">
    <citation type="journal article" date="2023" name="Insect Mol. Biol.">
        <title>Genome sequencing provides insights into the evolution of gene families encoding plant cell wall-degrading enzymes in longhorned beetles.</title>
        <authorList>
            <person name="Shin N.R."/>
            <person name="Okamura Y."/>
            <person name="Kirsch R."/>
            <person name="Pauchet Y."/>
        </authorList>
    </citation>
    <scope>NUCLEOTIDE SEQUENCE</scope>
    <source>
        <strain evidence="7">MMC_N1</strain>
    </source>
</reference>
<keyword evidence="2 4" id="KW-0862">Zinc</keyword>
<feature type="region of interest" description="Disordered" evidence="5">
    <location>
        <begin position="172"/>
        <end position="199"/>
    </location>
</feature>
<comment type="caution">
    <text evidence="7">The sequence shown here is derived from an EMBL/GenBank/DDBJ whole genome shotgun (WGS) entry which is preliminary data.</text>
</comment>
<dbReference type="SMART" id="SM00132">
    <property type="entry name" value="LIM"/>
    <property type="match status" value="2"/>
</dbReference>
<dbReference type="InterPro" id="IPR033725">
    <property type="entry name" value="LIM1_prickle"/>
</dbReference>
<feature type="domain" description="LIM zinc-binding" evidence="6">
    <location>
        <begin position="9"/>
        <end position="74"/>
    </location>
</feature>
<keyword evidence="8" id="KW-1185">Reference proteome</keyword>